<feature type="domain" description="Peptidase M13 C-terminal" evidence="8">
    <location>
        <begin position="514"/>
        <end position="720"/>
    </location>
</feature>
<dbReference type="GO" id="GO:0005886">
    <property type="term" value="C:plasma membrane"/>
    <property type="evidence" value="ECO:0007669"/>
    <property type="project" value="TreeGrafter"/>
</dbReference>
<dbReference type="PROSITE" id="PS51885">
    <property type="entry name" value="NEPRILYSIN"/>
    <property type="match status" value="1"/>
</dbReference>
<dbReference type="Pfam" id="PF01431">
    <property type="entry name" value="Peptidase_M13"/>
    <property type="match status" value="1"/>
</dbReference>
<evidence type="ECO:0000313" key="11">
    <source>
        <dbReference type="WBParaSite" id="HCON_00046150-00001"/>
    </source>
</evidence>
<accession>A0A7I4Y2G4</accession>
<evidence type="ECO:0000256" key="7">
    <source>
        <dbReference type="ARBA" id="ARBA00023049"/>
    </source>
</evidence>
<keyword evidence="5" id="KW-0378">Hydrolase</keyword>
<evidence type="ECO:0000313" key="10">
    <source>
        <dbReference type="Proteomes" id="UP000025227"/>
    </source>
</evidence>
<name>A0A7I4Y2G4_HAECO</name>
<proteinExistence type="inferred from homology"/>
<dbReference type="OMA" id="YTKLYNV"/>
<organism evidence="10 11">
    <name type="scientific">Haemonchus contortus</name>
    <name type="common">Barber pole worm</name>
    <dbReference type="NCBI Taxonomy" id="6289"/>
    <lineage>
        <taxon>Eukaryota</taxon>
        <taxon>Metazoa</taxon>
        <taxon>Ecdysozoa</taxon>
        <taxon>Nematoda</taxon>
        <taxon>Chromadorea</taxon>
        <taxon>Rhabditida</taxon>
        <taxon>Rhabditina</taxon>
        <taxon>Rhabditomorpha</taxon>
        <taxon>Strongyloidea</taxon>
        <taxon>Trichostrongylidae</taxon>
        <taxon>Haemonchus</taxon>
    </lineage>
</organism>
<evidence type="ECO:0000256" key="1">
    <source>
        <dbReference type="ARBA" id="ARBA00001947"/>
    </source>
</evidence>
<dbReference type="Proteomes" id="UP000025227">
    <property type="component" value="Unplaced"/>
</dbReference>
<dbReference type="GO" id="GO:0046872">
    <property type="term" value="F:metal ion binding"/>
    <property type="evidence" value="ECO:0007669"/>
    <property type="project" value="UniProtKB-KW"/>
</dbReference>
<evidence type="ECO:0000256" key="3">
    <source>
        <dbReference type="ARBA" id="ARBA00022670"/>
    </source>
</evidence>
<dbReference type="WBParaSite" id="HCON_00046150-00001">
    <property type="protein sequence ID" value="HCON_00046150-00001"/>
    <property type="gene ID" value="HCON_00046150"/>
</dbReference>
<keyword evidence="3" id="KW-0645">Protease</keyword>
<dbReference type="CDD" id="cd08662">
    <property type="entry name" value="M13"/>
    <property type="match status" value="1"/>
</dbReference>
<dbReference type="InterPro" id="IPR000718">
    <property type="entry name" value="Peptidase_M13"/>
</dbReference>
<evidence type="ECO:0000259" key="9">
    <source>
        <dbReference type="Pfam" id="PF05649"/>
    </source>
</evidence>
<dbReference type="PRINTS" id="PR00786">
    <property type="entry name" value="NEPRILYSIN"/>
</dbReference>
<keyword evidence="6" id="KW-0862">Zinc</keyword>
<evidence type="ECO:0000256" key="6">
    <source>
        <dbReference type="ARBA" id="ARBA00022833"/>
    </source>
</evidence>
<evidence type="ECO:0000256" key="5">
    <source>
        <dbReference type="ARBA" id="ARBA00022801"/>
    </source>
</evidence>
<comment type="cofactor">
    <cofactor evidence="1">
        <name>Zn(2+)</name>
        <dbReference type="ChEBI" id="CHEBI:29105"/>
    </cofactor>
</comment>
<dbReference type="OrthoDB" id="6475849at2759"/>
<dbReference type="InterPro" id="IPR042089">
    <property type="entry name" value="Peptidase_M13_dom_2"/>
</dbReference>
<dbReference type="InterPro" id="IPR018497">
    <property type="entry name" value="Peptidase_M13_C"/>
</dbReference>
<dbReference type="AlphaFoldDB" id="A0A7I4Y2G4"/>
<dbReference type="InterPro" id="IPR024079">
    <property type="entry name" value="MetalloPept_cat_dom_sf"/>
</dbReference>
<dbReference type="PANTHER" id="PTHR11733">
    <property type="entry name" value="ZINC METALLOPROTEASE FAMILY M13 NEPRILYSIN-RELATED"/>
    <property type="match status" value="1"/>
</dbReference>
<dbReference type="GO" id="GO:0004222">
    <property type="term" value="F:metalloendopeptidase activity"/>
    <property type="evidence" value="ECO:0007669"/>
    <property type="project" value="InterPro"/>
</dbReference>
<protein>
    <submittedName>
        <fullName evidence="11">Neprilysin</fullName>
    </submittedName>
</protein>
<dbReference type="Gene3D" id="3.40.390.10">
    <property type="entry name" value="Collagenase (Catalytic Domain)"/>
    <property type="match status" value="1"/>
</dbReference>
<comment type="similarity">
    <text evidence="2">Belongs to the peptidase M13 family.</text>
</comment>
<dbReference type="GO" id="GO:0016485">
    <property type="term" value="P:protein processing"/>
    <property type="evidence" value="ECO:0007669"/>
    <property type="project" value="TreeGrafter"/>
</dbReference>
<dbReference type="InterPro" id="IPR008753">
    <property type="entry name" value="Peptidase_M13_N"/>
</dbReference>
<evidence type="ECO:0000256" key="2">
    <source>
        <dbReference type="ARBA" id="ARBA00007357"/>
    </source>
</evidence>
<keyword evidence="7" id="KW-0482">Metalloprotease</keyword>
<feature type="domain" description="Peptidase M13 N-terminal" evidence="9">
    <location>
        <begin position="54"/>
        <end position="454"/>
    </location>
</feature>
<reference evidence="11" key="1">
    <citation type="submission" date="2020-12" db="UniProtKB">
        <authorList>
            <consortium name="WormBaseParasite"/>
        </authorList>
    </citation>
    <scope>IDENTIFICATION</scope>
    <source>
        <strain evidence="11">MHco3</strain>
    </source>
</reference>
<dbReference type="Pfam" id="PF05649">
    <property type="entry name" value="Peptidase_M13_N"/>
    <property type="match status" value="1"/>
</dbReference>
<keyword evidence="10" id="KW-1185">Reference proteome</keyword>
<sequence length="721" mass="83550">MWLWLAVLSPLCFGAPRTSKPCDEDSSSKDALNTPGYKVASEMLLKSMNFSADPCVDFFEFTCGNWIKAHPIPNHKTSYSQFGKLSDKVQEQMRDAFESSELFASKSMNALKYMYRKCMDKKELNKIGSKRLLSTIRGYGVWPMIEGDDKFRAEDFDLTSLMIHVTEVRGLDVFVANYVTLDNKNVSRRLIEFDQADLGLGESTRDYYLDRAKHGKKIEAYRQFLIDKIKLINEYDNRPNNDEKIAKDVDEIIDFETKIAKIMVAEEDRRDYSKMYNLRRLSDLQKLMPMVDWMKYFHSTAPYSVHEYFATDPPILIVEIDYMRRITELLQLTDPRIITNYIFLRFTSSWSGELGERFDDVSQEFHRLMYGRKQKAPTWKECTSSTMHRMQYATGAIYVSKVYDKASKNVTLDMVNDLNEAFNEMLVENDWMDKSTKKTAFEKAKEMLRQIAYPDFILDSKKLDHHYEGFSVDETDSYSQMIEKLSRWNIEFGFKRLTKPVDRTEFNFNPAVVNAYYSSNFNSIKFPAAILQAPFFHHTFPRALNYGGIGAVIGHEITHGFDDQGQQFDAVGNLRDWWDADVKKKFVERAQCIIDQYGKIEVPGTGLKVNGKLTQGENIADNGGVKQAWRAYKKYLKKHGEEKRIEGLEQYNNEQMFFMGYATTWCGHSTKDALINLILTDPHSPQHYRVNQVLANQPEFAAAFKCAVGTPMNPTERCAVW</sequence>
<evidence type="ECO:0000259" key="8">
    <source>
        <dbReference type="Pfam" id="PF01431"/>
    </source>
</evidence>
<dbReference type="PANTHER" id="PTHR11733:SF237">
    <property type="entry name" value="NEPRILYSIN-LIKE 4"/>
    <property type="match status" value="1"/>
</dbReference>
<dbReference type="SUPFAM" id="SSF55486">
    <property type="entry name" value="Metalloproteases ('zincins'), catalytic domain"/>
    <property type="match status" value="1"/>
</dbReference>
<keyword evidence="4" id="KW-0479">Metal-binding</keyword>
<dbReference type="Gene3D" id="1.10.1380.10">
    <property type="entry name" value="Neutral endopeptidase , domain2"/>
    <property type="match status" value="1"/>
</dbReference>
<evidence type="ECO:0000256" key="4">
    <source>
        <dbReference type="ARBA" id="ARBA00022723"/>
    </source>
</evidence>